<name>A0A222E2L5_9RHOB</name>
<dbReference type="InterPro" id="IPR010065">
    <property type="entry name" value="AA_ABC_transptr_permease_3TM"/>
</dbReference>
<evidence type="ECO:0000256" key="6">
    <source>
        <dbReference type="ARBA" id="ARBA00022970"/>
    </source>
</evidence>
<evidence type="ECO:0000256" key="5">
    <source>
        <dbReference type="ARBA" id="ARBA00022692"/>
    </source>
</evidence>
<evidence type="ECO:0000256" key="4">
    <source>
        <dbReference type="ARBA" id="ARBA00022475"/>
    </source>
</evidence>
<evidence type="ECO:0000259" key="10">
    <source>
        <dbReference type="PROSITE" id="PS50928"/>
    </source>
</evidence>
<evidence type="ECO:0000256" key="1">
    <source>
        <dbReference type="ARBA" id="ARBA00004429"/>
    </source>
</evidence>
<evidence type="ECO:0000256" key="2">
    <source>
        <dbReference type="ARBA" id="ARBA00010072"/>
    </source>
</evidence>
<keyword evidence="12" id="KW-1185">Reference proteome</keyword>
<evidence type="ECO:0000313" key="11">
    <source>
        <dbReference type="EMBL" id="ASP20454.1"/>
    </source>
</evidence>
<dbReference type="EMBL" id="CP022540">
    <property type="protein sequence ID" value="ASP20454.1"/>
    <property type="molecule type" value="Genomic_DNA"/>
</dbReference>
<feature type="transmembrane region" description="Helical" evidence="9">
    <location>
        <begin position="94"/>
        <end position="120"/>
    </location>
</feature>
<dbReference type="AlphaFoldDB" id="A0A222E2L5"/>
<dbReference type="InterPro" id="IPR000515">
    <property type="entry name" value="MetI-like"/>
</dbReference>
<dbReference type="GO" id="GO:0022857">
    <property type="term" value="F:transmembrane transporter activity"/>
    <property type="evidence" value="ECO:0007669"/>
    <property type="project" value="InterPro"/>
</dbReference>
<evidence type="ECO:0000256" key="3">
    <source>
        <dbReference type="ARBA" id="ARBA00022448"/>
    </source>
</evidence>
<dbReference type="PANTHER" id="PTHR30614:SF0">
    <property type="entry name" value="L-CYSTINE TRANSPORT SYSTEM PERMEASE PROTEIN TCYL"/>
    <property type="match status" value="1"/>
</dbReference>
<protein>
    <submittedName>
        <fullName evidence="11">Glutamine ABC transporter permease GlnP</fullName>
    </submittedName>
</protein>
<dbReference type="GO" id="GO:0043190">
    <property type="term" value="C:ATP-binding cassette (ABC) transporter complex"/>
    <property type="evidence" value="ECO:0007669"/>
    <property type="project" value="InterPro"/>
</dbReference>
<evidence type="ECO:0000313" key="12">
    <source>
        <dbReference type="Proteomes" id="UP000203589"/>
    </source>
</evidence>
<dbReference type="Proteomes" id="UP000203589">
    <property type="component" value="Chromosome"/>
</dbReference>
<dbReference type="PANTHER" id="PTHR30614">
    <property type="entry name" value="MEMBRANE COMPONENT OF AMINO ACID ABC TRANSPORTER"/>
    <property type="match status" value="1"/>
</dbReference>
<dbReference type="GO" id="GO:0006865">
    <property type="term" value="P:amino acid transport"/>
    <property type="evidence" value="ECO:0007669"/>
    <property type="project" value="UniProtKB-KW"/>
</dbReference>
<dbReference type="PROSITE" id="PS50928">
    <property type="entry name" value="ABC_TM1"/>
    <property type="match status" value="1"/>
</dbReference>
<keyword evidence="3 9" id="KW-0813">Transport</keyword>
<comment type="similarity">
    <text evidence="2">Belongs to the binding-protein-dependent transport system permease family. HisMQ subfamily.</text>
</comment>
<dbReference type="RefSeq" id="WP_094034527.1">
    <property type="nucleotide sequence ID" value="NZ_CP022540.1"/>
</dbReference>
<dbReference type="CDD" id="cd06261">
    <property type="entry name" value="TM_PBP2"/>
    <property type="match status" value="1"/>
</dbReference>
<feature type="transmembrane region" description="Helical" evidence="9">
    <location>
        <begin position="56"/>
        <end position="82"/>
    </location>
</feature>
<gene>
    <name evidence="11" type="ORF">ANTHELSMS3_01765</name>
</gene>
<keyword evidence="6" id="KW-0029">Amino-acid transport</keyword>
<dbReference type="InterPro" id="IPR035906">
    <property type="entry name" value="MetI-like_sf"/>
</dbReference>
<dbReference type="KEGG" id="aht:ANTHELSMS3_01765"/>
<dbReference type="OrthoDB" id="9787841at2"/>
<evidence type="ECO:0000256" key="8">
    <source>
        <dbReference type="ARBA" id="ARBA00023136"/>
    </source>
</evidence>
<comment type="subcellular location">
    <subcellularLocation>
        <location evidence="1">Cell inner membrane</location>
        <topology evidence="1">Multi-pass membrane protein</topology>
    </subcellularLocation>
    <subcellularLocation>
        <location evidence="9">Cell membrane</location>
        <topology evidence="9">Multi-pass membrane protein</topology>
    </subcellularLocation>
</comment>
<feature type="transmembrane region" description="Helical" evidence="9">
    <location>
        <begin position="20"/>
        <end position="49"/>
    </location>
</feature>
<dbReference type="Gene3D" id="1.10.3720.10">
    <property type="entry name" value="MetI-like"/>
    <property type="match status" value="1"/>
</dbReference>
<feature type="transmembrane region" description="Helical" evidence="9">
    <location>
        <begin position="192"/>
        <end position="211"/>
    </location>
</feature>
<evidence type="ECO:0000256" key="7">
    <source>
        <dbReference type="ARBA" id="ARBA00022989"/>
    </source>
</evidence>
<keyword evidence="5 9" id="KW-0812">Transmembrane</keyword>
<accession>A0A222E2L5</accession>
<feature type="domain" description="ABC transmembrane type-1" evidence="10">
    <location>
        <begin position="25"/>
        <end position="212"/>
    </location>
</feature>
<dbReference type="SUPFAM" id="SSF161098">
    <property type="entry name" value="MetI-like"/>
    <property type="match status" value="1"/>
</dbReference>
<keyword evidence="8 9" id="KW-0472">Membrane</keyword>
<reference evidence="11 12" key="1">
    <citation type="submission" date="2017-07" db="EMBL/GenBank/DDBJ databases">
        <title>Genome Sequence of Antarctobacter heliothermus Strain SMS3 Isolated from a culture of the Diatom Skeletonema marinoi.</title>
        <authorList>
            <person name="Topel M."/>
            <person name="Pinder M.I.M."/>
            <person name="Johansson O.N."/>
            <person name="Kourtchenko O."/>
            <person name="Godhe A."/>
            <person name="Clarke A.K."/>
        </authorList>
    </citation>
    <scope>NUCLEOTIDE SEQUENCE [LARGE SCALE GENOMIC DNA]</scope>
    <source>
        <strain evidence="11 12">SMS3</strain>
    </source>
</reference>
<feature type="transmembrane region" description="Helical" evidence="9">
    <location>
        <begin position="132"/>
        <end position="152"/>
    </location>
</feature>
<dbReference type="NCBIfam" id="TIGR01726">
    <property type="entry name" value="HEQRo_perm_3TM"/>
    <property type="match status" value="1"/>
</dbReference>
<keyword evidence="7 9" id="KW-1133">Transmembrane helix</keyword>
<organism evidence="11 12">
    <name type="scientific">Antarctobacter heliothermus</name>
    <dbReference type="NCBI Taxonomy" id="74033"/>
    <lineage>
        <taxon>Bacteria</taxon>
        <taxon>Pseudomonadati</taxon>
        <taxon>Pseudomonadota</taxon>
        <taxon>Alphaproteobacteria</taxon>
        <taxon>Rhodobacterales</taxon>
        <taxon>Roseobacteraceae</taxon>
        <taxon>Antarctobacter</taxon>
    </lineage>
</organism>
<evidence type="ECO:0000256" key="9">
    <source>
        <dbReference type="RuleBase" id="RU363032"/>
    </source>
</evidence>
<dbReference type="InterPro" id="IPR043429">
    <property type="entry name" value="ArtM/GltK/GlnP/TcyL/YhdX-like"/>
</dbReference>
<sequence length="223" mass="24372">MNAILQYFFDWDIIVKSFPFLLKGLVTTLIIAALTIVFGLALGLLLACLRAFHIRLVNLAIIIFADVLRSIPALVLLIVVYFALPEIGIRLSGFVAVVLVLSLVMAAFAEEIIWSGIIAVDQGQWEAGRSTGLTFTQTLGSIVLLQAVQMVIPPLTNKMINITKNTALASVISVSEMLNQASSQQALYANPTPLTLVAILYVALFFPLVLLSRRIEARYSVVR</sequence>
<dbReference type="Pfam" id="PF00528">
    <property type="entry name" value="BPD_transp_1"/>
    <property type="match status" value="1"/>
</dbReference>
<keyword evidence="4" id="KW-1003">Cell membrane</keyword>
<proteinExistence type="inferred from homology"/>